<organism evidence="1 2">
    <name type="scientific">Brettanomyces naardenensis</name>
    <name type="common">Yeast</name>
    <dbReference type="NCBI Taxonomy" id="13370"/>
    <lineage>
        <taxon>Eukaryota</taxon>
        <taxon>Fungi</taxon>
        <taxon>Dikarya</taxon>
        <taxon>Ascomycota</taxon>
        <taxon>Saccharomycotina</taxon>
        <taxon>Pichiomycetes</taxon>
        <taxon>Pichiales</taxon>
        <taxon>Pichiaceae</taxon>
        <taxon>Brettanomyces</taxon>
    </lineage>
</organism>
<accession>A0A448YQ19</accession>
<dbReference type="Proteomes" id="UP000290900">
    <property type="component" value="Unassembled WGS sequence"/>
</dbReference>
<sequence length="252" mass="28108">MLCIATSDDRSQLVRIYGQFLHSSTLDHNAEFFSSFLSACIPLTVERPAASDTDKDFAVKIFQDMLEASPEVIPGRLTDYLLLGLGSATNDKMLVMETVEHLIVNFHLNVQAVHAIVDALLSVDEFELAKTVMDMYLENVTEEPDTISGSTLRTDVKLIDLILLEEKPAGTGSNNSGFIYKLEYSEGIVHCFERYFLRAPQTVYMIRERAKLQEAIAQLHHETESTAVQDNGKRGTEDTPAVAELATDIYRG</sequence>
<dbReference type="OrthoDB" id="3995572at2759"/>
<dbReference type="InParanoid" id="A0A448YQ19"/>
<reference evidence="1 2" key="1">
    <citation type="submission" date="2018-12" db="EMBL/GenBank/DDBJ databases">
        <authorList>
            <person name="Tiukova I."/>
            <person name="Dainat J."/>
        </authorList>
    </citation>
    <scope>NUCLEOTIDE SEQUENCE [LARGE SCALE GENOMIC DNA]</scope>
</reference>
<name>A0A448YQ19_BRENA</name>
<dbReference type="EMBL" id="CAACVR010000034">
    <property type="protein sequence ID" value="VEU23029.1"/>
    <property type="molecule type" value="Genomic_DNA"/>
</dbReference>
<evidence type="ECO:0000313" key="1">
    <source>
        <dbReference type="EMBL" id="VEU23029.1"/>
    </source>
</evidence>
<keyword evidence="2" id="KW-1185">Reference proteome</keyword>
<evidence type="ECO:0000313" key="2">
    <source>
        <dbReference type="Proteomes" id="UP000290900"/>
    </source>
</evidence>
<dbReference type="AlphaFoldDB" id="A0A448YQ19"/>
<protein>
    <submittedName>
        <fullName evidence="1">DEKNAAC104079</fullName>
    </submittedName>
</protein>
<proteinExistence type="predicted"/>
<gene>
    <name evidence="1" type="ORF">BRENAR_LOCUS3760</name>
</gene>